<dbReference type="GeneTree" id="ENSGT01030000234638"/>
<dbReference type="PANTHER" id="PTHR11607:SF57">
    <property type="entry name" value="ALPHA-MANNOSIDASE 2X"/>
    <property type="match status" value="1"/>
</dbReference>
<keyword evidence="2" id="KW-1185">Reference proteome</keyword>
<organism evidence="1 2">
    <name type="scientific">Equus caballus</name>
    <name type="common">Horse</name>
    <dbReference type="NCBI Taxonomy" id="9796"/>
    <lineage>
        <taxon>Eukaryota</taxon>
        <taxon>Metazoa</taxon>
        <taxon>Chordata</taxon>
        <taxon>Craniata</taxon>
        <taxon>Vertebrata</taxon>
        <taxon>Euteleostomi</taxon>
        <taxon>Mammalia</taxon>
        <taxon>Eutheria</taxon>
        <taxon>Laurasiatheria</taxon>
        <taxon>Perissodactyla</taxon>
        <taxon>Equidae</taxon>
        <taxon>Equus</taxon>
    </lineage>
</organism>
<sequence>PGHPQVTPHGATGHAHHSLLVTNEARSWRLSPSSHLWNEGRSTCVLVTTEPTAALTPLLGARCCPPWPGWVPSPGTWAPFPRSRALSPAARLGAVLPGCPPAPLLRVVPARVCLPRLISASSSVGSARTQPLQLWLAQLLSRPNSRASPSGPVVASSSNDAVCLGLEWQAGGSQLPSPGQLEVILDRRLMQDDNRGLGQGLKDNKRTRNHFRLLLERRTLGSEVPDSHSTSYPSLLSHLTSMYLNTPALALPVAKRQLPAPGLRSFHPLASSLPCDFHLVNLRTLQAEEDALPSAETALILHRKGFDCGLEAKNLGFNCTTSQGKVALGSLFHGLDVGFLQPTSLTLLYPLASPSNSTDIYLEPMEIATFRLRLG</sequence>
<dbReference type="Ensembl" id="ENSECAT00000082326.1">
    <property type="protein sequence ID" value="ENSECAP00000089616.1"/>
    <property type="gene ID" value="ENSECAG00000018866.3"/>
</dbReference>
<reference evidence="1 2" key="1">
    <citation type="journal article" date="2009" name="Science">
        <title>Genome sequence, comparative analysis, and population genetics of the domestic horse.</title>
        <authorList>
            <consortium name="Broad Institute Genome Sequencing Platform"/>
            <consortium name="Broad Institute Whole Genome Assembly Team"/>
            <person name="Wade C.M."/>
            <person name="Giulotto E."/>
            <person name="Sigurdsson S."/>
            <person name="Zoli M."/>
            <person name="Gnerre S."/>
            <person name="Imsland F."/>
            <person name="Lear T.L."/>
            <person name="Adelson D.L."/>
            <person name="Bailey E."/>
            <person name="Bellone R.R."/>
            <person name="Bloecker H."/>
            <person name="Distl O."/>
            <person name="Edgar R.C."/>
            <person name="Garber M."/>
            <person name="Leeb T."/>
            <person name="Mauceli E."/>
            <person name="MacLeod J.N."/>
            <person name="Penedo M.C.T."/>
            <person name="Raison J.M."/>
            <person name="Sharpe T."/>
            <person name="Vogel J."/>
            <person name="Andersson L."/>
            <person name="Antczak D.F."/>
            <person name="Biagi T."/>
            <person name="Binns M.M."/>
            <person name="Chowdhary B.P."/>
            <person name="Coleman S.J."/>
            <person name="Della Valle G."/>
            <person name="Fryc S."/>
            <person name="Guerin G."/>
            <person name="Hasegawa T."/>
            <person name="Hill E.W."/>
            <person name="Jurka J."/>
            <person name="Kiialainen A."/>
            <person name="Lindgren G."/>
            <person name="Liu J."/>
            <person name="Magnani E."/>
            <person name="Mickelson J.R."/>
            <person name="Murray J."/>
            <person name="Nergadze S.G."/>
            <person name="Onofrio R."/>
            <person name="Pedroni S."/>
            <person name="Piras M.F."/>
            <person name="Raudsepp T."/>
            <person name="Rocchi M."/>
            <person name="Roeed K.H."/>
            <person name="Ryder O.A."/>
            <person name="Searle S."/>
            <person name="Skow L."/>
            <person name="Swinburne J.E."/>
            <person name="Syvaenen A.C."/>
            <person name="Tozaki T."/>
            <person name="Valberg S.J."/>
            <person name="Vaudin M."/>
            <person name="White J.R."/>
            <person name="Zody M.C."/>
            <person name="Lander E.S."/>
            <person name="Lindblad-Toh K."/>
        </authorList>
    </citation>
    <scope>NUCLEOTIDE SEQUENCE [LARGE SCALE GENOMIC DNA]</scope>
    <source>
        <strain evidence="1 2">Thoroughbred</strain>
    </source>
</reference>
<dbReference type="GO" id="GO:0030246">
    <property type="term" value="F:carbohydrate binding"/>
    <property type="evidence" value="ECO:0007669"/>
    <property type="project" value="InterPro"/>
</dbReference>
<dbReference type="InterPro" id="IPR011013">
    <property type="entry name" value="Gal_mutarotase_sf_dom"/>
</dbReference>
<dbReference type="Proteomes" id="UP000002281">
    <property type="component" value="Chromosome 1"/>
</dbReference>
<dbReference type="GO" id="GO:0005975">
    <property type="term" value="P:carbohydrate metabolic process"/>
    <property type="evidence" value="ECO:0007669"/>
    <property type="project" value="InterPro"/>
</dbReference>
<dbReference type="SUPFAM" id="SSF74650">
    <property type="entry name" value="Galactose mutarotase-like"/>
    <property type="match status" value="1"/>
</dbReference>
<evidence type="ECO:0000313" key="2">
    <source>
        <dbReference type="Proteomes" id="UP000002281"/>
    </source>
</evidence>
<name>A0A9L0TR33_HORSE</name>
<evidence type="ECO:0000313" key="1">
    <source>
        <dbReference type="Ensembl" id="ENSECAP00000089616.1"/>
    </source>
</evidence>
<dbReference type="GO" id="GO:0003824">
    <property type="term" value="F:catalytic activity"/>
    <property type="evidence" value="ECO:0007669"/>
    <property type="project" value="InterPro"/>
</dbReference>
<gene>
    <name evidence="1" type="primary">MAN2A2</name>
</gene>
<accession>A0A9L0TR33</accession>
<reference evidence="1" key="3">
    <citation type="submission" date="2025-09" db="UniProtKB">
        <authorList>
            <consortium name="Ensembl"/>
        </authorList>
    </citation>
    <scope>IDENTIFICATION</scope>
    <source>
        <strain evidence="1">Thoroughbred</strain>
    </source>
</reference>
<reference evidence="1" key="2">
    <citation type="submission" date="2025-08" db="UniProtKB">
        <authorList>
            <consortium name="Ensembl"/>
        </authorList>
    </citation>
    <scope>IDENTIFICATION</scope>
    <source>
        <strain evidence="1">Thoroughbred</strain>
    </source>
</reference>
<proteinExistence type="predicted"/>
<dbReference type="AlphaFoldDB" id="A0A9L0TR33"/>
<protein>
    <submittedName>
        <fullName evidence="1">Mannosidase alpha class 2A member 2</fullName>
    </submittedName>
</protein>
<dbReference type="PANTHER" id="PTHR11607">
    <property type="entry name" value="ALPHA-MANNOSIDASE"/>
    <property type="match status" value="1"/>
</dbReference>
<dbReference type="InterPro" id="IPR050843">
    <property type="entry name" value="Glycosyl_Hydrlase_38"/>
</dbReference>
<dbReference type="Gene3D" id="2.70.98.30">
    <property type="entry name" value="Golgi alpha-mannosidase II, domain 4"/>
    <property type="match status" value="1"/>
</dbReference>